<comment type="caution">
    <text evidence="1">The sequence shown here is derived from an EMBL/GenBank/DDBJ whole genome shotgun (WGS) entry which is preliminary data.</text>
</comment>
<gene>
    <name evidence="1" type="ORF">SDC9_186491</name>
</gene>
<accession>A0A645HK37</accession>
<name>A0A645HK37_9ZZZZ</name>
<sequence>MDEQIINGKTDRFYILYTILLNQDHLFVRNLFQPFHHRSKTAIEASGKQQALGIGQLDQFLCFFQILTDGLVHIDRNAALQQLADDFRMGNGSYVHKGSLDSAVQPFLHRSVQMLKAEFFPYSFQRLPIP</sequence>
<dbReference type="EMBL" id="VSSQ01094510">
    <property type="protein sequence ID" value="MPN38966.1"/>
    <property type="molecule type" value="Genomic_DNA"/>
</dbReference>
<reference evidence="1" key="1">
    <citation type="submission" date="2019-08" db="EMBL/GenBank/DDBJ databases">
        <authorList>
            <person name="Kucharzyk K."/>
            <person name="Murdoch R.W."/>
            <person name="Higgins S."/>
            <person name="Loffler F."/>
        </authorList>
    </citation>
    <scope>NUCLEOTIDE SEQUENCE</scope>
</reference>
<protein>
    <submittedName>
        <fullName evidence="1">Uncharacterized protein</fullName>
    </submittedName>
</protein>
<dbReference type="AlphaFoldDB" id="A0A645HK37"/>
<evidence type="ECO:0000313" key="1">
    <source>
        <dbReference type="EMBL" id="MPN38966.1"/>
    </source>
</evidence>
<proteinExistence type="predicted"/>
<organism evidence="1">
    <name type="scientific">bioreactor metagenome</name>
    <dbReference type="NCBI Taxonomy" id="1076179"/>
    <lineage>
        <taxon>unclassified sequences</taxon>
        <taxon>metagenomes</taxon>
        <taxon>ecological metagenomes</taxon>
    </lineage>
</organism>